<keyword evidence="3" id="KW-0326">Glycosidase</keyword>
<dbReference type="Gene3D" id="3.20.20.80">
    <property type="entry name" value="Glycosidases"/>
    <property type="match status" value="1"/>
</dbReference>
<dbReference type="InterPro" id="IPR021243">
    <property type="entry name" value="DUF2804"/>
</dbReference>
<gene>
    <name evidence="7" type="ORF">FE251_03040</name>
</gene>
<dbReference type="RefSeq" id="WP_139947807.1">
    <property type="nucleotide sequence ID" value="NZ_CP040899.1"/>
</dbReference>
<dbReference type="InterPro" id="IPR013783">
    <property type="entry name" value="Ig-like_fold"/>
</dbReference>
<dbReference type="EMBL" id="CP040899">
    <property type="protein sequence ID" value="QDB78464.1"/>
    <property type="molecule type" value="Genomic_DNA"/>
</dbReference>
<proteinExistence type="inferred from homology"/>
<dbReference type="InterPro" id="IPR006103">
    <property type="entry name" value="Glyco_hydro_2_cat"/>
</dbReference>
<dbReference type="InterPro" id="IPR006104">
    <property type="entry name" value="Glyco_hydro_2_N"/>
</dbReference>
<name>A0ABX5VN33_9MICO</name>
<dbReference type="Proteomes" id="UP000313948">
    <property type="component" value="Chromosome"/>
</dbReference>
<dbReference type="Gene3D" id="2.60.40.10">
    <property type="entry name" value="Immunoglobulins"/>
    <property type="match status" value="1"/>
</dbReference>
<dbReference type="InterPro" id="IPR036156">
    <property type="entry name" value="Beta-gal/glucu_dom_sf"/>
</dbReference>
<feature type="domain" description="Glycosyl hydrolases family 2 sugar binding" evidence="6">
    <location>
        <begin position="100"/>
        <end position="202"/>
    </location>
</feature>
<organism evidence="7 8">
    <name type="scientific">Georgenia wutianyii</name>
    <dbReference type="NCBI Taxonomy" id="2585135"/>
    <lineage>
        <taxon>Bacteria</taxon>
        <taxon>Bacillati</taxon>
        <taxon>Actinomycetota</taxon>
        <taxon>Actinomycetes</taxon>
        <taxon>Micrococcales</taxon>
        <taxon>Bogoriellaceae</taxon>
        <taxon>Georgenia</taxon>
    </lineage>
</organism>
<dbReference type="PANTHER" id="PTHR42732">
    <property type="entry name" value="BETA-GALACTOSIDASE"/>
    <property type="match status" value="1"/>
</dbReference>
<evidence type="ECO:0000313" key="8">
    <source>
        <dbReference type="Proteomes" id="UP000313948"/>
    </source>
</evidence>
<comment type="similarity">
    <text evidence="1">Belongs to the glycosyl hydrolase 2 family.</text>
</comment>
<dbReference type="Pfam" id="PF02836">
    <property type="entry name" value="Glyco_hydro_2_C"/>
    <property type="match status" value="1"/>
</dbReference>
<dbReference type="InterPro" id="IPR017853">
    <property type="entry name" value="GH"/>
</dbReference>
<reference evidence="7 8" key="1">
    <citation type="submission" date="2019-05" db="EMBL/GenBank/DDBJ databases">
        <title>Georgenia *** sp. nov., and Georgenia *** sp. nov., isolated from the intestinal contents of plateau pika (Ochotona curzoniae) in the Qinghai-Tibet plateau of China.</title>
        <authorList>
            <person name="Tian Z."/>
        </authorList>
    </citation>
    <scope>NUCLEOTIDE SEQUENCE [LARGE SCALE GENOMIC DNA]</scope>
    <source>
        <strain evidence="7 8">Z294</strain>
    </source>
</reference>
<evidence type="ECO:0000259" key="4">
    <source>
        <dbReference type="Pfam" id="PF00703"/>
    </source>
</evidence>
<dbReference type="Pfam" id="PF00703">
    <property type="entry name" value="Glyco_hydro_2"/>
    <property type="match status" value="1"/>
</dbReference>
<dbReference type="InterPro" id="IPR006102">
    <property type="entry name" value="Ig-like_GH2"/>
</dbReference>
<dbReference type="Pfam" id="PF02837">
    <property type="entry name" value="Glyco_hydro_2_N"/>
    <property type="match status" value="1"/>
</dbReference>
<dbReference type="SUPFAM" id="SSF51445">
    <property type="entry name" value="(Trans)glycosidases"/>
    <property type="match status" value="1"/>
</dbReference>
<evidence type="ECO:0000256" key="1">
    <source>
        <dbReference type="ARBA" id="ARBA00007401"/>
    </source>
</evidence>
<dbReference type="SUPFAM" id="SSF49785">
    <property type="entry name" value="Galactose-binding domain-like"/>
    <property type="match status" value="1"/>
</dbReference>
<dbReference type="SUPFAM" id="SSF49303">
    <property type="entry name" value="beta-Galactosidase/glucuronidase domain"/>
    <property type="match status" value="1"/>
</dbReference>
<feature type="domain" description="Glycoside hydrolase family 2 immunoglobulin-like beta-sandwich" evidence="4">
    <location>
        <begin position="217"/>
        <end position="295"/>
    </location>
</feature>
<evidence type="ECO:0000313" key="7">
    <source>
        <dbReference type="EMBL" id="QDB78464.1"/>
    </source>
</evidence>
<evidence type="ECO:0000256" key="2">
    <source>
        <dbReference type="ARBA" id="ARBA00022801"/>
    </source>
</evidence>
<dbReference type="InterPro" id="IPR008979">
    <property type="entry name" value="Galactose-bd-like_sf"/>
</dbReference>
<protein>
    <submittedName>
        <fullName evidence="7">DUF2804 family protein</fullName>
    </submittedName>
</protein>
<feature type="domain" description="Glycoside hydrolase family 2 catalytic" evidence="5">
    <location>
        <begin position="339"/>
        <end position="478"/>
    </location>
</feature>
<keyword evidence="2" id="KW-0378">Hydrolase</keyword>
<dbReference type="Pfam" id="PF10974">
    <property type="entry name" value="DUF2804"/>
    <property type="match status" value="1"/>
</dbReference>
<sequence length="940" mass="102561">MSPSRTAAAAPALTPWGAALDPAAVLPEHPRPQLTRPGHLSLNGHWDYAILPAPAGLGPGARGLDRLSPPRSWDGQILVPFSPEAPLSGVRRQVGPGDLLWYRRTLRLPAGFDRGRLHLHLGAVDQHCAVLLDGRVVGTHEGGYLPFTLDVTGRLAEGGTHELAVVVRDLSDTSYHSRGKQTLEPSGIWYTAQSGIWQTVWLESVPEQHVTGLRLLPHLADGRLEVTVLGPAGLRASVEVRDGDAVVGGTDDAATGEPVRLHLPDARPWSPQDPHLYDLTVTLGEDVVTSYAGMRSVGVAADRSGVPRLHLNGRPFFQAGALDQGYWPDGLYTPPSDAALVHDIETMRDLGFTMLRQHIKIAPLRWYHHCDRLGMLVWQDLVNGGGRYRPAVVTAPVLTPLRLRDDRYAAFARADAAGRAEFRREARATVELLRDVPSVVAWVPFNEGWGQFDAADVAAEVRTLDPTRVVDHASGWHDQGAGDVDSRHVYFRPVHLRHRGGDRALVLSEFGGYSLRSEADAPDVPREFGYRRYRDPEAFALAVERLHLGQVLPSVRHGLAASVYTQVSDVEGETNGLLSADRRTVKIAPARMRALNDQLTRAGTEGPSVPEREITEPVALCRPDGRLDPAAVGWTRRQLHDTDGIGRGAYARGRSKRWEYWNVVTPTHVLALTVSDIDYAGVHEVWLLDRATGEAVGANAISPLAAGTTLPGTLGRGPVRARAGDLAIAVDEVDGGTRLRAVTSRVRLDVLAERPAGHEAMGVVVPWDERLFQYTVKDVARPARGRLWVDGRVHDVPAGESWAVLDHGRGRWPYEMRWNWGAGSGVSAGRVVGVQLGARWTQGTGSTENALVVDGVVHKISEELRWEYSTEGGPWRVRGERADLTLTPFHVKESRTALGVLASDTHQAFGHWSGWMSDSAGTRVSVDGATGWAEDVLNRW</sequence>
<evidence type="ECO:0000259" key="6">
    <source>
        <dbReference type="Pfam" id="PF02837"/>
    </source>
</evidence>
<dbReference type="PANTHER" id="PTHR42732:SF2">
    <property type="entry name" value="BETA-MANNOSIDASE"/>
    <property type="match status" value="1"/>
</dbReference>
<keyword evidence="8" id="KW-1185">Reference proteome</keyword>
<dbReference type="Gene3D" id="2.60.120.260">
    <property type="entry name" value="Galactose-binding domain-like"/>
    <property type="match status" value="1"/>
</dbReference>
<evidence type="ECO:0000259" key="5">
    <source>
        <dbReference type="Pfam" id="PF02836"/>
    </source>
</evidence>
<evidence type="ECO:0000256" key="3">
    <source>
        <dbReference type="ARBA" id="ARBA00023295"/>
    </source>
</evidence>
<dbReference type="InterPro" id="IPR051913">
    <property type="entry name" value="GH2_Domain-Containing"/>
</dbReference>
<accession>A0ABX5VN33</accession>